<reference evidence="2 3" key="1">
    <citation type="submission" date="2024-09" db="EMBL/GenBank/DDBJ databases">
        <authorList>
            <person name="Zhang Z.-H."/>
        </authorList>
    </citation>
    <scope>NUCLEOTIDE SEQUENCE [LARGE SCALE GENOMIC DNA]</scope>
    <source>
        <strain evidence="2 3">HHTR114</strain>
    </source>
</reference>
<protein>
    <submittedName>
        <fullName evidence="2">TIGR00341 family protein</fullName>
    </submittedName>
</protein>
<feature type="transmembrane region" description="Helical" evidence="1">
    <location>
        <begin position="115"/>
        <end position="133"/>
    </location>
</feature>
<dbReference type="InterPro" id="IPR005240">
    <property type="entry name" value="DUF389"/>
</dbReference>
<evidence type="ECO:0000313" key="2">
    <source>
        <dbReference type="EMBL" id="MFC6034499.1"/>
    </source>
</evidence>
<feature type="transmembrane region" description="Helical" evidence="1">
    <location>
        <begin position="237"/>
        <end position="257"/>
    </location>
</feature>
<feature type="transmembrane region" description="Helical" evidence="1">
    <location>
        <begin position="139"/>
        <end position="165"/>
    </location>
</feature>
<keyword evidence="3" id="KW-1185">Reference proteome</keyword>
<dbReference type="Pfam" id="PF04087">
    <property type="entry name" value="DUF389"/>
    <property type="match status" value="1"/>
</dbReference>
<dbReference type="PANTHER" id="PTHR20992:SF9">
    <property type="entry name" value="AT15442P-RELATED"/>
    <property type="match status" value="1"/>
</dbReference>
<keyword evidence="1" id="KW-1133">Transmembrane helix</keyword>
<dbReference type="RefSeq" id="WP_379880175.1">
    <property type="nucleotide sequence ID" value="NZ_JBHPON010000001.1"/>
</dbReference>
<comment type="caution">
    <text evidence="2">The sequence shown here is derived from an EMBL/GenBank/DDBJ whole genome shotgun (WGS) entry which is preliminary data.</text>
</comment>
<proteinExistence type="predicted"/>
<sequence length="341" mass="35259">MRLIEAVFPASKRDKVEEAVKKHEPTHWRFSATEEEDSAVLRALFIEGGAQGLVDELQSICGNKKDWRIIVLPVEATAPKPEEPEDEKSEGKKKGSKNVALREEIYDDVADGAKLSLDFFILTFASAIVAALGLNADNIAAVIGAMVIAPLLGPILAISLGAALGDTKLLLRAGRNAVAGLALGFATAALIGAMFGVNLESDELVSRTIAGIDSVVLALAAGVAAALSIVAGISTALVGVMVAVALLPPAAAAGLFLGAGEIGFFGRSLLLLTVNVVCIMIAAQGVYLYKGVRPRTWFEKQAAGKASKINLAVLAVLLVLLVGIIVFAPTGSMPDVPGSGD</sequence>
<feature type="transmembrane region" description="Helical" evidence="1">
    <location>
        <begin position="269"/>
        <end position="289"/>
    </location>
</feature>
<feature type="transmembrane region" description="Helical" evidence="1">
    <location>
        <begin position="309"/>
        <end position="328"/>
    </location>
</feature>
<dbReference type="PANTHER" id="PTHR20992">
    <property type="entry name" value="AT15442P-RELATED"/>
    <property type="match status" value="1"/>
</dbReference>
<feature type="transmembrane region" description="Helical" evidence="1">
    <location>
        <begin position="209"/>
        <end position="230"/>
    </location>
</feature>
<gene>
    <name evidence="2" type="ORF">ACFMB1_03025</name>
</gene>
<evidence type="ECO:0000313" key="3">
    <source>
        <dbReference type="Proteomes" id="UP001596116"/>
    </source>
</evidence>
<keyword evidence="1" id="KW-0472">Membrane</keyword>
<dbReference type="EMBL" id="JBHPON010000001">
    <property type="protein sequence ID" value="MFC6034499.1"/>
    <property type="molecule type" value="Genomic_DNA"/>
</dbReference>
<dbReference type="Proteomes" id="UP001596116">
    <property type="component" value="Unassembled WGS sequence"/>
</dbReference>
<accession>A0ABW1KRQ1</accession>
<organism evidence="2 3">
    <name type="scientific">Hyphococcus aureus</name>
    <dbReference type="NCBI Taxonomy" id="2666033"/>
    <lineage>
        <taxon>Bacteria</taxon>
        <taxon>Pseudomonadati</taxon>
        <taxon>Pseudomonadota</taxon>
        <taxon>Alphaproteobacteria</taxon>
        <taxon>Parvularculales</taxon>
        <taxon>Parvularculaceae</taxon>
        <taxon>Hyphococcus</taxon>
    </lineage>
</organism>
<keyword evidence="1" id="KW-0812">Transmembrane</keyword>
<feature type="transmembrane region" description="Helical" evidence="1">
    <location>
        <begin position="177"/>
        <end position="197"/>
    </location>
</feature>
<dbReference type="NCBIfam" id="TIGR00341">
    <property type="entry name" value="TIGR00341 family protein"/>
    <property type="match status" value="1"/>
</dbReference>
<name>A0ABW1KRQ1_9PROT</name>
<evidence type="ECO:0000256" key="1">
    <source>
        <dbReference type="SAM" id="Phobius"/>
    </source>
</evidence>